<dbReference type="OrthoDB" id="9813021at2"/>
<keyword evidence="3 8" id="KW-0418">Kinase</keyword>
<feature type="transmembrane region" description="Helical" evidence="6">
    <location>
        <begin position="390"/>
        <end position="408"/>
    </location>
</feature>
<evidence type="ECO:0000313" key="9">
    <source>
        <dbReference type="Proteomes" id="UP000278609"/>
    </source>
</evidence>
<evidence type="ECO:0000256" key="4">
    <source>
        <dbReference type="ARBA" id="ARBA00022840"/>
    </source>
</evidence>
<dbReference type="InterPro" id="IPR000719">
    <property type="entry name" value="Prot_kinase_dom"/>
</dbReference>
<evidence type="ECO:0000256" key="3">
    <source>
        <dbReference type="ARBA" id="ARBA00022777"/>
    </source>
</evidence>
<protein>
    <submittedName>
        <fullName evidence="8">Serine/threonine protein kinase</fullName>
    </submittedName>
</protein>
<name>A0A3P1XKB7_TANFO</name>
<dbReference type="Pfam" id="PF00069">
    <property type="entry name" value="Pkinase"/>
    <property type="match status" value="1"/>
</dbReference>
<dbReference type="PROSITE" id="PS00107">
    <property type="entry name" value="PROTEIN_KINASE_ATP"/>
    <property type="match status" value="1"/>
</dbReference>
<evidence type="ECO:0000256" key="5">
    <source>
        <dbReference type="PROSITE-ProRule" id="PRU10141"/>
    </source>
</evidence>
<dbReference type="PROSITE" id="PS50011">
    <property type="entry name" value="PROTEIN_KINASE_DOM"/>
    <property type="match status" value="1"/>
</dbReference>
<feature type="transmembrane region" description="Helical" evidence="6">
    <location>
        <begin position="459"/>
        <end position="480"/>
    </location>
</feature>
<keyword evidence="6" id="KW-1133">Transmembrane helix</keyword>
<gene>
    <name evidence="8" type="ORF">EII40_12095</name>
</gene>
<feature type="transmembrane region" description="Helical" evidence="6">
    <location>
        <begin position="343"/>
        <end position="365"/>
    </location>
</feature>
<dbReference type="PANTHER" id="PTHR24348:SF22">
    <property type="entry name" value="NON-SPECIFIC SERINE_THREONINE PROTEIN KINASE"/>
    <property type="match status" value="1"/>
</dbReference>
<keyword evidence="8" id="KW-0723">Serine/threonine-protein kinase</keyword>
<dbReference type="SMART" id="SM00220">
    <property type="entry name" value="S_TKc"/>
    <property type="match status" value="1"/>
</dbReference>
<dbReference type="InterPro" id="IPR011009">
    <property type="entry name" value="Kinase-like_dom_sf"/>
</dbReference>
<evidence type="ECO:0000313" key="8">
    <source>
        <dbReference type="EMBL" id="RRD58357.1"/>
    </source>
</evidence>
<accession>A0A3P1XKB7</accession>
<dbReference type="GO" id="GO:0004674">
    <property type="term" value="F:protein serine/threonine kinase activity"/>
    <property type="evidence" value="ECO:0007669"/>
    <property type="project" value="UniProtKB-KW"/>
</dbReference>
<keyword evidence="4 5" id="KW-0067">ATP-binding</keyword>
<evidence type="ECO:0000256" key="1">
    <source>
        <dbReference type="ARBA" id="ARBA00022679"/>
    </source>
</evidence>
<dbReference type="GO" id="GO:0005524">
    <property type="term" value="F:ATP binding"/>
    <property type="evidence" value="ECO:0007669"/>
    <property type="project" value="UniProtKB-UniRule"/>
</dbReference>
<dbReference type="CDD" id="cd14014">
    <property type="entry name" value="STKc_PknB_like"/>
    <property type="match status" value="1"/>
</dbReference>
<dbReference type="PROSITE" id="PS00108">
    <property type="entry name" value="PROTEIN_KINASE_ST"/>
    <property type="match status" value="1"/>
</dbReference>
<dbReference type="GO" id="GO:0005829">
    <property type="term" value="C:cytosol"/>
    <property type="evidence" value="ECO:0007669"/>
    <property type="project" value="TreeGrafter"/>
</dbReference>
<dbReference type="Gene3D" id="1.10.510.10">
    <property type="entry name" value="Transferase(Phosphotransferase) domain 1"/>
    <property type="match status" value="1"/>
</dbReference>
<proteinExistence type="predicted"/>
<dbReference type="InterPro" id="IPR008271">
    <property type="entry name" value="Ser/Thr_kinase_AS"/>
</dbReference>
<dbReference type="PANTHER" id="PTHR24348">
    <property type="entry name" value="SERINE/THREONINE-PROTEIN KINASE UNC-51-RELATED"/>
    <property type="match status" value="1"/>
</dbReference>
<dbReference type="SUPFAM" id="SSF56112">
    <property type="entry name" value="Protein kinase-like (PK-like)"/>
    <property type="match status" value="1"/>
</dbReference>
<evidence type="ECO:0000259" key="7">
    <source>
        <dbReference type="PROSITE" id="PS50011"/>
    </source>
</evidence>
<dbReference type="Proteomes" id="UP000278609">
    <property type="component" value="Unassembled WGS sequence"/>
</dbReference>
<keyword evidence="6" id="KW-0812">Transmembrane</keyword>
<organism evidence="8 9">
    <name type="scientific">Tannerella forsythia</name>
    <name type="common">Bacteroides forsythus</name>
    <dbReference type="NCBI Taxonomy" id="28112"/>
    <lineage>
        <taxon>Bacteria</taxon>
        <taxon>Pseudomonadati</taxon>
        <taxon>Bacteroidota</taxon>
        <taxon>Bacteroidia</taxon>
        <taxon>Bacteroidales</taxon>
        <taxon>Tannerellaceae</taxon>
        <taxon>Tannerella</taxon>
    </lineage>
</organism>
<keyword evidence="1" id="KW-0808">Transferase</keyword>
<evidence type="ECO:0000256" key="6">
    <source>
        <dbReference type="SAM" id="Phobius"/>
    </source>
</evidence>
<dbReference type="GO" id="GO:0016020">
    <property type="term" value="C:membrane"/>
    <property type="evidence" value="ECO:0007669"/>
    <property type="project" value="TreeGrafter"/>
</dbReference>
<feature type="transmembrane region" description="Helical" evidence="6">
    <location>
        <begin position="415"/>
        <end position="439"/>
    </location>
</feature>
<comment type="caution">
    <text evidence="8">The sequence shown here is derived from an EMBL/GenBank/DDBJ whole genome shotgun (WGS) entry which is preliminary data.</text>
</comment>
<dbReference type="InterPro" id="IPR017441">
    <property type="entry name" value="Protein_kinase_ATP_BS"/>
</dbReference>
<dbReference type="AlphaFoldDB" id="A0A3P1XKB7"/>
<sequence>MTQQEFFKRYSYKPTNDKLGGGSFGKVYKAYDTVLDKFVAVKVAEQIEVGGKTFSLLDEFKALENLPDHVNVAKYEQLYTYESPQGIFDYAVMQYYAGGNLSQLINAQSLTLEQKEHLALQLLEGIAFLHSHKVVHRDLKPSNILIHKRQLRGEVEYIPKISDFGLSKKAGSQQDSHFTNSIAAGTYAYSSPEQLKVQELRFNTDWWSYGAIVYEIFTGKQMFQLEKTSSGSSAMDVREILDNILKSDIAIKIRELPEKWQAVAAACLQRDANRRVKTAEEIKALLEKSAKQVDKQSTELLNREETIINALTPQPESQATPAVPYSQKKTDIKSRIKSFHPGLSITFGCIVVSMLQPVLTIYPYYYGSYDNNYAIIDWNYFFMSIYEVNWLPIPFFCYALWLIVVYYANKKKSNILLLLTLLCSALYIALFILLVYTHLELGPYRYISGTYDPRIVFKVGAYVLAFGAVINVASSIQLWFKKRYMNNF</sequence>
<evidence type="ECO:0000256" key="2">
    <source>
        <dbReference type="ARBA" id="ARBA00022741"/>
    </source>
</evidence>
<feature type="domain" description="Protein kinase" evidence="7">
    <location>
        <begin position="13"/>
        <end position="286"/>
    </location>
</feature>
<dbReference type="EMBL" id="RQYS01000064">
    <property type="protein sequence ID" value="RRD58357.1"/>
    <property type="molecule type" value="Genomic_DNA"/>
</dbReference>
<keyword evidence="2 5" id="KW-0547">Nucleotide-binding</keyword>
<dbReference type="GO" id="GO:0005776">
    <property type="term" value="C:autophagosome"/>
    <property type="evidence" value="ECO:0007669"/>
    <property type="project" value="TreeGrafter"/>
</dbReference>
<dbReference type="RefSeq" id="WP_124752484.1">
    <property type="nucleotide sequence ID" value="NZ_RQYS01000064.1"/>
</dbReference>
<keyword evidence="6" id="KW-0472">Membrane</keyword>
<reference evidence="8 9" key="1">
    <citation type="submission" date="2018-11" db="EMBL/GenBank/DDBJ databases">
        <title>Genomes From Bacteria Associated with the Canine Oral Cavity: a Test Case for Automated Genome-Based Taxonomic Assignment.</title>
        <authorList>
            <person name="Coil D.A."/>
            <person name="Jospin G."/>
            <person name="Darling A.E."/>
            <person name="Wallis C."/>
            <person name="Davis I.J."/>
            <person name="Harris S."/>
            <person name="Eisen J.A."/>
            <person name="Holcombe L.J."/>
            <person name="O'Flynn C."/>
        </authorList>
    </citation>
    <scope>NUCLEOTIDE SEQUENCE [LARGE SCALE GENOMIC DNA]</scope>
    <source>
        <strain evidence="8 9">OH2617_COT-023</strain>
    </source>
</reference>
<dbReference type="InterPro" id="IPR045269">
    <property type="entry name" value="Atg1-like"/>
</dbReference>
<feature type="binding site" evidence="5">
    <location>
        <position position="42"/>
    </location>
    <ligand>
        <name>ATP</name>
        <dbReference type="ChEBI" id="CHEBI:30616"/>
    </ligand>
</feature>
<dbReference type="GO" id="GO:0000407">
    <property type="term" value="C:phagophore assembly site"/>
    <property type="evidence" value="ECO:0007669"/>
    <property type="project" value="TreeGrafter"/>
</dbReference>